<dbReference type="AlphaFoldDB" id="A0A9P6CXM0"/>
<gene>
    <name evidence="2" type="ORF">BDN70DRAFT_923122</name>
</gene>
<dbReference type="OrthoDB" id="5982228at2759"/>
<evidence type="ECO:0000313" key="2">
    <source>
        <dbReference type="EMBL" id="KAF9476710.1"/>
    </source>
</evidence>
<name>A0A9P6CXM0_9AGAR</name>
<keyword evidence="1" id="KW-0472">Membrane</keyword>
<organism evidence="2 3">
    <name type="scientific">Pholiota conissans</name>
    <dbReference type="NCBI Taxonomy" id="109636"/>
    <lineage>
        <taxon>Eukaryota</taxon>
        <taxon>Fungi</taxon>
        <taxon>Dikarya</taxon>
        <taxon>Basidiomycota</taxon>
        <taxon>Agaricomycotina</taxon>
        <taxon>Agaricomycetes</taxon>
        <taxon>Agaricomycetidae</taxon>
        <taxon>Agaricales</taxon>
        <taxon>Agaricineae</taxon>
        <taxon>Strophariaceae</taxon>
        <taxon>Pholiota</taxon>
    </lineage>
</organism>
<dbReference type="EMBL" id="MU155285">
    <property type="protein sequence ID" value="KAF9476710.1"/>
    <property type="molecule type" value="Genomic_DNA"/>
</dbReference>
<sequence length="110" mass="12508">MAANEVWDKIEIQGVEETSVDLSLLRVPPEPGHADVSFWYATYCVAGIFLLFCCGIYYWLWTIVLPRRGGYELVEEIEESSDGARNTKLTRRYIKSSADEGEQQPLLTTT</sequence>
<proteinExistence type="predicted"/>
<comment type="caution">
    <text evidence="2">The sequence shown here is derived from an EMBL/GenBank/DDBJ whole genome shotgun (WGS) entry which is preliminary data.</text>
</comment>
<protein>
    <submittedName>
        <fullName evidence="2">Uncharacterized protein</fullName>
    </submittedName>
</protein>
<feature type="transmembrane region" description="Helical" evidence="1">
    <location>
        <begin position="38"/>
        <end position="60"/>
    </location>
</feature>
<keyword evidence="1" id="KW-0812">Transmembrane</keyword>
<evidence type="ECO:0000256" key="1">
    <source>
        <dbReference type="SAM" id="Phobius"/>
    </source>
</evidence>
<evidence type="ECO:0000313" key="3">
    <source>
        <dbReference type="Proteomes" id="UP000807469"/>
    </source>
</evidence>
<reference evidence="2" key="1">
    <citation type="submission" date="2020-11" db="EMBL/GenBank/DDBJ databases">
        <authorList>
            <consortium name="DOE Joint Genome Institute"/>
            <person name="Ahrendt S."/>
            <person name="Riley R."/>
            <person name="Andreopoulos W."/>
            <person name="Labutti K."/>
            <person name="Pangilinan J."/>
            <person name="Ruiz-Duenas F.J."/>
            <person name="Barrasa J.M."/>
            <person name="Sanchez-Garcia M."/>
            <person name="Camarero S."/>
            <person name="Miyauchi S."/>
            <person name="Serrano A."/>
            <person name="Linde D."/>
            <person name="Babiker R."/>
            <person name="Drula E."/>
            <person name="Ayuso-Fernandez I."/>
            <person name="Pacheco R."/>
            <person name="Padilla G."/>
            <person name="Ferreira P."/>
            <person name="Barriuso J."/>
            <person name="Kellner H."/>
            <person name="Castanera R."/>
            <person name="Alfaro M."/>
            <person name="Ramirez L."/>
            <person name="Pisabarro A.G."/>
            <person name="Kuo A."/>
            <person name="Tritt A."/>
            <person name="Lipzen A."/>
            <person name="He G."/>
            <person name="Yan M."/>
            <person name="Ng V."/>
            <person name="Cullen D."/>
            <person name="Martin F."/>
            <person name="Rosso M.-N."/>
            <person name="Henrissat B."/>
            <person name="Hibbett D."/>
            <person name="Martinez A.T."/>
            <person name="Grigoriev I.V."/>
        </authorList>
    </citation>
    <scope>NUCLEOTIDE SEQUENCE</scope>
    <source>
        <strain evidence="2">CIRM-BRFM 674</strain>
    </source>
</reference>
<keyword evidence="3" id="KW-1185">Reference proteome</keyword>
<dbReference type="Proteomes" id="UP000807469">
    <property type="component" value="Unassembled WGS sequence"/>
</dbReference>
<keyword evidence="1" id="KW-1133">Transmembrane helix</keyword>
<accession>A0A9P6CXM0</accession>